<dbReference type="WBParaSite" id="L893_g17238.t1">
    <property type="protein sequence ID" value="L893_g17238.t1"/>
    <property type="gene ID" value="L893_g17238"/>
</dbReference>
<feature type="signal peptide" evidence="2">
    <location>
        <begin position="1"/>
        <end position="17"/>
    </location>
</feature>
<evidence type="ECO:0000256" key="1">
    <source>
        <dbReference type="SAM" id="Phobius"/>
    </source>
</evidence>
<evidence type="ECO:0000313" key="3">
    <source>
        <dbReference type="Proteomes" id="UP000095287"/>
    </source>
</evidence>
<dbReference type="Proteomes" id="UP000095287">
    <property type="component" value="Unplaced"/>
</dbReference>
<organism evidence="3 4">
    <name type="scientific">Steinernema glaseri</name>
    <dbReference type="NCBI Taxonomy" id="37863"/>
    <lineage>
        <taxon>Eukaryota</taxon>
        <taxon>Metazoa</taxon>
        <taxon>Ecdysozoa</taxon>
        <taxon>Nematoda</taxon>
        <taxon>Chromadorea</taxon>
        <taxon>Rhabditida</taxon>
        <taxon>Tylenchina</taxon>
        <taxon>Panagrolaimomorpha</taxon>
        <taxon>Strongyloidoidea</taxon>
        <taxon>Steinernematidae</taxon>
        <taxon>Steinernema</taxon>
    </lineage>
</organism>
<name>A0A1I7YKF8_9BILA</name>
<protein>
    <submittedName>
        <fullName evidence="4">Uncharacterized protein</fullName>
    </submittedName>
</protein>
<feature type="chain" id="PRO_5009312258" evidence="2">
    <location>
        <begin position="18"/>
        <end position="303"/>
    </location>
</feature>
<evidence type="ECO:0000256" key="2">
    <source>
        <dbReference type="SAM" id="SignalP"/>
    </source>
</evidence>
<dbReference type="AlphaFoldDB" id="A0A1I7YKF8"/>
<keyword evidence="1" id="KW-0812">Transmembrane</keyword>
<reference evidence="4" key="1">
    <citation type="submission" date="2016-11" db="UniProtKB">
        <authorList>
            <consortium name="WormBaseParasite"/>
        </authorList>
    </citation>
    <scope>IDENTIFICATION</scope>
</reference>
<proteinExistence type="predicted"/>
<keyword evidence="2" id="KW-0732">Signal</keyword>
<sequence>MLLASSVLLLLLAFSSGSPPLFVGISPSCHLFVGAPPDAPSDSSKCAQKRAVVYRIDGGKEALVGIADVVNNRIRLQILHFASIDLLQLKTSRHMWTNATVRHHFSAELDYGFAADPLVFSDGEKLFVFGRDDSSGAARLFRFKVVQGSAFSLELRQDPLHVLIDGGGETFSPVRVDYRSTRAFRLHVAPSTALDFDGAFFRRVNVSAPECQCEVCFRGICTEGAASPVDSTTTAALARKAVLYESRRRHLRMAFPHVRRPRYRYKRFRSGWLLANGLLSGGVFLGLGVHFAALRWSRGRIIA</sequence>
<keyword evidence="1" id="KW-0472">Membrane</keyword>
<feature type="transmembrane region" description="Helical" evidence="1">
    <location>
        <begin position="272"/>
        <end position="294"/>
    </location>
</feature>
<keyword evidence="3" id="KW-1185">Reference proteome</keyword>
<evidence type="ECO:0000313" key="4">
    <source>
        <dbReference type="WBParaSite" id="L893_g17238.t1"/>
    </source>
</evidence>
<keyword evidence="1" id="KW-1133">Transmembrane helix</keyword>
<accession>A0A1I7YKF8</accession>